<evidence type="ECO:0000256" key="3">
    <source>
        <dbReference type="ARBA" id="ARBA00022729"/>
    </source>
</evidence>
<evidence type="ECO:0000256" key="6">
    <source>
        <dbReference type="ARBA" id="ARBA00022889"/>
    </source>
</evidence>
<evidence type="ECO:0000256" key="12">
    <source>
        <dbReference type="SAM" id="Phobius"/>
    </source>
</evidence>
<feature type="domain" description="Cadherin" evidence="14">
    <location>
        <begin position="443"/>
        <end position="552"/>
    </location>
</feature>
<dbReference type="FunFam" id="2.60.40.60:FF:000001">
    <property type="entry name" value="Protocadherin alpha 2"/>
    <property type="match status" value="1"/>
</dbReference>
<dbReference type="PANTHER" id="PTHR24028:SF348">
    <property type="entry name" value="PROTOCADHERIN 10"/>
    <property type="match status" value="1"/>
</dbReference>
<feature type="domain" description="Cadherin" evidence="14">
    <location>
        <begin position="230"/>
        <end position="337"/>
    </location>
</feature>
<dbReference type="InterPro" id="IPR020894">
    <property type="entry name" value="Cadherin_CS"/>
</dbReference>
<evidence type="ECO:0000256" key="1">
    <source>
        <dbReference type="ARBA" id="ARBA00004167"/>
    </source>
</evidence>
<accession>A0A2I4C3J0</accession>
<dbReference type="GO" id="GO:0005886">
    <property type="term" value="C:plasma membrane"/>
    <property type="evidence" value="ECO:0007669"/>
    <property type="project" value="InterPro"/>
</dbReference>
<dbReference type="FunFam" id="2.60.40.60:FF:000093">
    <property type="entry name" value="Protocadherin 10"/>
    <property type="match status" value="1"/>
</dbReference>
<feature type="compositionally biased region" description="Polar residues" evidence="11">
    <location>
        <begin position="821"/>
        <end position="830"/>
    </location>
</feature>
<dbReference type="Pfam" id="PF08266">
    <property type="entry name" value="Cadherin_2"/>
    <property type="match status" value="1"/>
</dbReference>
<keyword evidence="7 12" id="KW-1133">Transmembrane helix</keyword>
<dbReference type="FunFam" id="2.60.40.60:FF:000006">
    <property type="entry name" value="Protocadherin alpha 2"/>
    <property type="match status" value="1"/>
</dbReference>
<keyword evidence="4" id="KW-0677">Repeat</keyword>
<evidence type="ECO:0000256" key="13">
    <source>
        <dbReference type="SAM" id="SignalP"/>
    </source>
</evidence>
<evidence type="ECO:0000256" key="8">
    <source>
        <dbReference type="ARBA" id="ARBA00023136"/>
    </source>
</evidence>
<comment type="subcellular location">
    <subcellularLocation>
        <location evidence="1">Membrane</location>
        <topology evidence="1">Single-pass membrane protein</topology>
    </subcellularLocation>
</comment>
<dbReference type="OrthoDB" id="6252479at2759"/>
<reference evidence="16" key="1">
    <citation type="submission" date="2025-08" db="UniProtKB">
        <authorList>
            <consortium name="RefSeq"/>
        </authorList>
    </citation>
    <scope>IDENTIFICATION</scope>
    <source>
        <strain evidence="16">Quisiro</strain>
        <tissue evidence="16">Liver</tissue>
    </source>
</reference>
<dbReference type="GeneID" id="106525011"/>
<keyword evidence="6" id="KW-0130">Cell adhesion</keyword>
<feature type="domain" description="Cadherin" evidence="14">
    <location>
        <begin position="14"/>
        <end position="120"/>
    </location>
</feature>
<evidence type="ECO:0000256" key="4">
    <source>
        <dbReference type="ARBA" id="ARBA00022737"/>
    </source>
</evidence>
<keyword evidence="15" id="KW-1185">Reference proteome</keyword>
<dbReference type="GO" id="GO:0009653">
    <property type="term" value="P:anatomical structure morphogenesis"/>
    <property type="evidence" value="ECO:0007669"/>
    <property type="project" value="UniProtKB-ARBA"/>
</dbReference>
<dbReference type="InterPro" id="IPR002126">
    <property type="entry name" value="Cadherin-like_dom"/>
</dbReference>
<evidence type="ECO:0000256" key="10">
    <source>
        <dbReference type="PROSITE-ProRule" id="PRU00043"/>
    </source>
</evidence>
<name>A0A2I4C3J0_AUSLI</name>
<dbReference type="AlphaFoldDB" id="A0A2I4C3J0"/>
<feature type="signal peptide" evidence="13">
    <location>
        <begin position="1"/>
        <end position="16"/>
    </location>
</feature>
<dbReference type="GO" id="GO:0007156">
    <property type="term" value="P:homophilic cell adhesion via plasma membrane adhesion molecules"/>
    <property type="evidence" value="ECO:0007669"/>
    <property type="project" value="InterPro"/>
</dbReference>
<evidence type="ECO:0000259" key="14">
    <source>
        <dbReference type="PROSITE" id="PS50268"/>
    </source>
</evidence>
<dbReference type="PROSITE" id="PS00232">
    <property type="entry name" value="CADHERIN_1"/>
    <property type="match status" value="3"/>
</dbReference>
<gene>
    <name evidence="16" type="primary">LOC106525011</name>
</gene>
<evidence type="ECO:0000313" key="16">
    <source>
        <dbReference type="RefSeq" id="XP_013874563.1"/>
    </source>
</evidence>
<keyword evidence="9" id="KW-0325">Glycoprotein</keyword>
<dbReference type="SUPFAM" id="SSF49313">
    <property type="entry name" value="Cadherin-like"/>
    <property type="match status" value="6"/>
</dbReference>
<feature type="domain" description="Cadherin" evidence="14">
    <location>
        <begin position="121"/>
        <end position="229"/>
    </location>
</feature>
<dbReference type="FunFam" id="2.60.40.60:FF:000018">
    <property type="entry name" value="Protocadherin gamma c3"/>
    <property type="match status" value="1"/>
</dbReference>
<dbReference type="Proteomes" id="UP000192220">
    <property type="component" value="Unplaced"/>
</dbReference>
<feature type="transmembrane region" description="Helical" evidence="12">
    <location>
        <begin position="679"/>
        <end position="703"/>
    </location>
</feature>
<dbReference type="InterPro" id="IPR013164">
    <property type="entry name" value="Cadherin_N"/>
</dbReference>
<evidence type="ECO:0000256" key="7">
    <source>
        <dbReference type="ARBA" id="ARBA00022989"/>
    </source>
</evidence>
<dbReference type="FunFam" id="2.60.40.60:FF:000002">
    <property type="entry name" value="Protocadherin alpha 2"/>
    <property type="match status" value="1"/>
</dbReference>
<keyword evidence="5 10" id="KW-0106">Calcium</keyword>
<dbReference type="Pfam" id="PF00028">
    <property type="entry name" value="Cadherin"/>
    <property type="match status" value="5"/>
</dbReference>
<dbReference type="SMART" id="SM00112">
    <property type="entry name" value="CA"/>
    <property type="match status" value="6"/>
</dbReference>
<proteinExistence type="predicted"/>
<evidence type="ECO:0000256" key="5">
    <source>
        <dbReference type="ARBA" id="ARBA00022837"/>
    </source>
</evidence>
<dbReference type="InterPro" id="IPR032455">
    <property type="entry name" value="Cadherin_C"/>
</dbReference>
<dbReference type="Pfam" id="PF16492">
    <property type="entry name" value="Cadherin_C_2"/>
    <property type="match status" value="1"/>
</dbReference>
<feature type="domain" description="Cadherin" evidence="14">
    <location>
        <begin position="566"/>
        <end position="656"/>
    </location>
</feature>
<evidence type="ECO:0000256" key="9">
    <source>
        <dbReference type="ARBA" id="ARBA00023180"/>
    </source>
</evidence>
<keyword evidence="8 12" id="KW-0472">Membrane</keyword>
<dbReference type="PROSITE" id="PS50268">
    <property type="entry name" value="CADHERIN_2"/>
    <property type="match status" value="6"/>
</dbReference>
<dbReference type="GO" id="GO:0005509">
    <property type="term" value="F:calcium ion binding"/>
    <property type="evidence" value="ECO:0007669"/>
    <property type="project" value="UniProtKB-UniRule"/>
</dbReference>
<dbReference type="RefSeq" id="XP_013874563.1">
    <property type="nucleotide sequence ID" value="XM_014019109.1"/>
</dbReference>
<dbReference type="PRINTS" id="PR00205">
    <property type="entry name" value="CADHERIN"/>
</dbReference>
<keyword evidence="2 12" id="KW-0812">Transmembrane</keyword>
<feature type="chain" id="PRO_5014135390" evidence="13">
    <location>
        <begin position="17"/>
        <end position="981"/>
    </location>
</feature>
<feature type="region of interest" description="Disordered" evidence="11">
    <location>
        <begin position="795"/>
        <end position="832"/>
    </location>
</feature>
<evidence type="ECO:0000313" key="15">
    <source>
        <dbReference type="Proteomes" id="UP000192220"/>
    </source>
</evidence>
<dbReference type="InterPro" id="IPR015919">
    <property type="entry name" value="Cadherin-like_sf"/>
</dbReference>
<dbReference type="FunFam" id="2.60.40.60:FF:000248">
    <property type="entry name" value="Protocadherin 10"/>
    <property type="match status" value="1"/>
</dbReference>
<dbReference type="CDD" id="cd11304">
    <property type="entry name" value="Cadherin_repeat"/>
    <property type="match status" value="6"/>
</dbReference>
<sequence>MLTLLLLAWLAAGARSQIRYSVPEEAERGTLVGNIAEDLGLDLTKLASRRFQVVPSSRSPYLDVDLENGVLVVKERVDREQICRQSASCQLNMEVFLENPLELFRVEVEVVDINDNPPSFPEPDLTVEISESATPGTRFPLESAFDPDVGSNALRSYDLTTNNYFYLDVQTQTDGNKFAELVLEKPLDREQQAAHRYVLTAVDGGQPPRTGTALLVVKVLDSNDNVPVFEQPVYTVSLSENVPVGTLVIQLNATDLDEGLNGEVVYSFSNHISSRVKDLFGVDPRTGRVEVRGDVDFEEAGLYQIFVQAKDLGPNAVPAHCKVLVKVADANDNAPEITFSTVTESVSERAAAGTVIALLSVTDRDSEENGQVHVEILGEVPFKLKSSFRNYFTIVTDGPLDREHADSYSVTVVARDKGTPSLASSKSIRVQVSDENDNAPTFTQSVYDVYVTENNVPGAYIHAVTALDPDVGRNALITYSISECVIQGMSVKTYVSINEETGYLYALRSFDYEQLKDFSFLVQAQDSGTPQLSSNATVKVIIVDQNDNAPSVLAPLGKNGTAKEPLPRSAEPGYLVTRVVAMDTDDGENARLSYSIQRGNENGMFRMDWRTGELRTARRVSAKRDPHQVYDLLIEVRDHGQPPLSSSASVLVVLVDSVAAGRGVGDKQGTKSKDGSLDLTLILIIALGSVSFIFLLVMIVLAVRCQKDKKLNLSPCLGCSSCCSRQVRSRKKKLSKSDIMLVQSTVNVSGTGTSQVPVEESGSFGSHHQNQNYCYQVCLTPESAKTDLMFLKPCSPSRSSDTDHKPCGAIGSGFPDPQPDIISNGSILSNETKHQRSELSYLVDRPRRVNSSAFQEADLVSSKDSGHGDSEQGDSDHDATNRGHSSGADLFSNCTEECKALGHSDRCWMPSFVASDGRQGLDYRSNLHVPGMDSVPDTEPPPVSQYLTSERKELEAFLPRARAASNTAYFNLSRLSPSLAQ</sequence>
<dbReference type="InterPro" id="IPR050174">
    <property type="entry name" value="Protocadherin/Cadherin-CA"/>
</dbReference>
<keyword evidence="3 13" id="KW-0732">Signal</keyword>
<organism evidence="15 16">
    <name type="scientific">Austrofundulus limnaeus</name>
    <name type="common">Annual killifish</name>
    <dbReference type="NCBI Taxonomy" id="52670"/>
    <lineage>
        <taxon>Eukaryota</taxon>
        <taxon>Metazoa</taxon>
        <taxon>Chordata</taxon>
        <taxon>Craniata</taxon>
        <taxon>Vertebrata</taxon>
        <taxon>Euteleostomi</taxon>
        <taxon>Actinopterygii</taxon>
        <taxon>Neopterygii</taxon>
        <taxon>Teleostei</taxon>
        <taxon>Neoteleostei</taxon>
        <taxon>Acanthomorphata</taxon>
        <taxon>Ovalentaria</taxon>
        <taxon>Atherinomorphae</taxon>
        <taxon>Cyprinodontiformes</taxon>
        <taxon>Rivulidae</taxon>
        <taxon>Austrofundulus</taxon>
    </lineage>
</organism>
<dbReference type="Gene3D" id="2.60.40.60">
    <property type="entry name" value="Cadherins"/>
    <property type="match status" value="6"/>
</dbReference>
<dbReference type="PANTHER" id="PTHR24028">
    <property type="entry name" value="CADHERIN-87A"/>
    <property type="match status" value="1"/>
</dbReference>
<protein>
    <submittedName>
        <fullName evidence="16">Protocadherin-10 isoform X2</fullName>
    </submittedName>
</protein>
<feature type="compositionally biased region" description="Basic and acidic residues" evidence="11">
    <location>
        <begin position="864"/>
        <end position="881"/>
    </location>
</feature>
<evidence type="ECO:0000256" key="11">
    <source>
        <dbReference type="SAM" id="MobiDB-lite"/>
    </source>
</evidence>
<feature type="domain" description="Cadherin" evidence="14">
    <location>
        <begin position="338"/>
        <end position="442"/>
    </location>
</feature>
<evidence type="ECO:0000256" key="2">
    <source>
        <dbReference type="ARBA" id="ARBA00022692"/>
    </source>
</evidence>
<feature type="region of interest" description="Disordered" evidence="11">
    <location>
        <begin position="853"/>
        <end position="888"/>
    </location>
</feature>